<dbReference type="Proteomes" id="UP000644699">
    <property type="component" value="Unassembled WGS sequence"/>
</dbReference>
<reference evidence="1" key="2">
    <citation type="submission" date="2020-09" db="EMBL/GenBank/DDBJ databases">
        <authorList>
            <person name="Sun Q."/>
            <person name="Zhou Y."/>
        </authorList>
    </citation>
    <scope>NUCLEOTIDE SEQUENCE</scope>
    <source>
        <strain evidence="1">CGMCC 1.15367</strain>
    </source>
</reference>
<sequence length="244" mass="26748">MMENRDRLSALATAAYGSRWQTEAANALGVSDRSVRAWVSGRTPVSDGVVRDLRGIVAERIGLLREALASTALEPPVETTPVLLDLGGDRPVTRIVGVSGIRRSDGTDGDLLTATVRVEDPESGEFVELEFGEQVADGVFVTLNSYHQSFHREDWIEAIAPAHPCAADIVFEAAKGLVREHRPDLTGQAEEGAVREALEAAGWRIVRRDPAQHYHWLLVHDGHGIHQWEPSLRSAARELLPDED</sequence>
<accession>A0A916ZCG1</accession>
<comment type="caution">
    <text evidence="1">The sequence shown here is derived from an EMBL/GenBank/DDBJ whole genome shotgun (WGS) entry which is preliminary data.</text>
</comment>
<gene>
    <name evidence="1" type="ORF">GCM10011390_03270</name>
</gene>
<evidence type="ECO:0000313" key="1">
    <source>
        <dbReference type="EMBL" id="GGD87856.1"/>
    </source>
</evidence>
<organism evidence="1 2">
    <name type="scientific">Aureimonas endophytica</name>
    <dbReference type="NCBI Taxonomy" id="2027858"/>
    <lineage>
        <taxon>Bacteria</taxon>
        <taxon>Pseudomonadati</taxon>
        <taxon>Pseudomonadota</taxon>
        <taxon>Alphaproteobacteria</taxon>
        <taxon>Hyphomicrobiales</taxon>
        <taxon>Aurantimonadaceae</taxon>
        <taxon>Aureimonas</taxon>
    </lineage>
</organism>
<dbReference type="EMBL" id="BMIQ01000001">
    <property type="protein sequence ID" value="GGD87856.1"/>
    <property type="molecule type" value="Genomic_DNA"/>
</dbReference>
<proteinExistence type="predicted"/>
<keyword evidence="2" id="KW-1185">Reference proteome</keyword>
<reference evidence="1" key="1">
    <citation type="journal article" date="2014" name="Int. J. Syst. Evol. Microbiol.">
        <title>Complete genome sequence of Corynebacterium casei LMG S-19264T (=DSM 44701T), isolated from a smear-ripened cheese.</title>
        <authorList>
            <consortium name="US DOE Joint Genome Institute (JGI-PGF)"/>
            <person name="Walter F."/>
            <person name="Albersmeier A."/>
            <person name="Kalinowski J."/>
            <person name="Ruckert C."/>
        </authorList>
    </citation>
    <scope>NUCLEOTIDE SEQUENCE</scope>
    <source>
        <strain evidence="1">CGMCC 1.15367</strain>
    </source>
</reference>
<name>A0A916ZCG1_9HYPH</name>
<evidence type="ECO:0000313" key="2">
    <source>
        <dbReference type="Proteomes" id="UP000644699"/>
    </source>
</evidence>
<protein>
    <submittedName>
        <fullName evidence="1">Uncharacterized protein</fullName>
    </submittedName>
</protein>
<dbReference type="AlphaFoldDB" id="A0A916ZCG1"/>